<dbReference type="SUPFAM" id="SSF57667">
    <property type="entry name" value="beta-beta-alpha zinc fingers"/>
    <property type="match status" value="2"/>
</dbReference>
<evidence type="ECO:0000256" key="1">
    <source>
        <dbReference type="ARBA" id="ARBA00022723"/>
    </source>
</evidence>
<feature type="domain" description="C2H2-type" evidence="7">
    <location>
        <begin position="485"/>
        <end position="513"/>
    </location>
</feature>
<keyword evidence="9" id="KW-1185">Reference proteome</keyword>
<evidence type="ECO:0000256" key="6">
    <source>
        <dbReference type="SAM" id="MobiDB-lite"/>
    </source>
</evidence>
<dbReference type="InterPro" id="IPR013087">
    <property type="entry name" value="Znf_C2H2_type"/>
</dbReference>
<feature type="domain" description="C2H2-type" evidence="7">
    <location>
        <begin position="590"/>
        <end position="617"/>
    </location>
</feature>
<evidence type="ECO:0000256" key="4">
    <source>
        <dbReference type="ARBA" id="ARBA00022833"/>
    </source>
</evidence>
<dbReference type="Proteomes" id="UP000316759">
    <property type="component" value="Unassembled WGS sequence"/>
</dbReference>
<feature type="domain" description="C2H2-type" evidence="7">
    <location>
        <begin position="218"/>
        <end position="247"/>
    </location>
</feature>
<comment type="caution">
    <text evidence="8">The sequence shown here is derived from an EMBL/GenBank/DDBJ whole genome shotgun (WGS) entry which is preliminary data.</text>
</comment>
<dbReference type="PROSITE" id="PS00028">
    <property type="entry name" value="ZINC_FINGER_C2H2_1"/>
    <property type="match status" value="5"/>
</dbReference>
<dbReference type="PANTHER" id="PTHR46451:SF1">
    <property type="entry name" value="RAS-RESPONSIVE ELEMENT-BINDING PROTEIN 1"/>
    <property type="match status" value="1"/>
</dbReference>
<dbReference type="GO" id="GO:0008270">
    <property type="term" value="F:zinc ion binding"/>
    <property type="evidence" value="ECO:0007669"/>
    <property type="project" value="UniProtKB-KW"/>
</dbReference>
<dbReference type="Gene3D" id="3.30.160.60">
    <property type="entry name" value="Classic Zinc Finger"/>
    <property type="match status" value="4"/>
</dbReference>
<reference evidence="8 9" key="1">
    <citation type="submission" date="2019-04" db="EMBL/GenBank/DDBJ databases">
        <title>Annotation for the trematode Fasciola gigantica.</title>
        <authorList>
            <person name="Choi Y.-J."/>
        </authorList>
    </citation>
    <scope>NUCLEOTIDE SEQUENCE [LARGE SCALE GENOMIC DNA]</scope>
    <source>
        <strain evidence="8">Uganda_cow_1</strain>
    </source>
</reference>
<protein>
    <submittedName>
        <fullName evidence="8">Ras-responsive element-binding protein 1</fullName>
    </submittedName>
</protein>
<feature type="domain" description="C2H2-type" evidence="7">
    <location>
        <begin position="562"/>
        <end position="589"/>
    </location>
</feature>
<dbReference type="GO" id="GO:0001228">
    <property type="term" value="F:DNA-binding transcription activator activity, RNA polymerase II-specific"/>
    <property type="evidence" value="ECO:0007669"/>
    <property type="project" value="TreeGrafter"/>
</dbReference>
<feature type="compositionally biased region" description="Polar residues" evidence="6">
    <location>
        <begin position="1"/>
        <end position="11"/>
    </location>
</feature>
<dbReference type="GO" id="GO:0000978">
    <property type="term" value="F:RNA polymerase II cis-regulatory region sequence-specific DNA binding"/>
    <property type="evidence" value="ECO:0007669"/>
    <property type="project" value="TreeGrafter"/>
</dbReference>
<evidence type="ECO:0000256" key="5">
    <source>
        <dbReference type="PROSITE-ProRule" id="PRU00042"/>
    </source>
</evidence>
<dbReference type="InterPro" id="IPR052795">
    <property type="entry name" value="RREB1"/>
</dbReference>
<keyword evidence="3 5" id="KW-0863">Zinc-finger</keyword>
<dbReference type="SMART" id="SM00355">
    <property type="entry name" value="ZnF_C2H2"/>
    <property type="match status" value="5"/>
</dbReference>
<dbReference type="GO" id="GO:0005634">
    <property type="term" value="C:nucleus"/>
    <property type="evidence" value="ECO:0007669"/>
    <property type="project" value="TreeGrafter"/>
</dbReference>
<feature type="region of interest" description="Disordered" evidence="6">
    <location>
        <begin position="275"/>
        <end position="298"/>
    </location>
</feature>
<proteinExistence type="predicted"/>
<evidence type="ECO:0000256" key="3">
    <source>
        <dbReference type="ARBA" id="ARBA00022771"/>
    </source>
</evidence>
<dbReference type="FunFam" id="3.30.160.60:FF:000100">
    <property type="entry name" value="Zinc finger 45-like"/>
    <property type="match status" value="1"/>
</dbReference>
<dbReference type="STRING" id="46835.A0A504Z9Y3"/>
<gene>
    <name evidence="8" type="ORF">FGIG_00511</name>
</gene>
<feature type="region of interest" description="Disordered" evidence="6">
    <location>
        <begin position="1"/>
        <end position="38"/>
    </location>
</feature>
<keyword evidence="1" id="KW-0479">Metal-binding</keyword>
<dbReference type="InterPro" id="IPR036236">
    <property type="entry name" value="Znf_C2H2_sf"/>
</dbReference>
<dbReference type="EMBL" id="SUNJ01002399">
    <property type="protein sequence ID" value="TPP66010.1"/>
    <property type="molecule type" value="Genomic_DNA"/>
</dbReference>
<dbReference type="PANTHER" id="PTHR46451">
    <property type="entry name" value="RAS-RESPONSIVE ELEMENT-BINDING PROTEIN 1"/>
    <property type="match status" value="1"/>
</dbReference>
<organism evidence="8 9">
    <name type="scientific">Fasciola gigantica</name>
    <name type="common">Giant liver fluke</name>
    <dbReference type="NCBI Taxonomy" id="46835"/>
    <lineage>
        <taxon>Eukaryota</taxon>
        <taxon>Metazoa</taxon>
        <taxon>Spiralia</taxon>
        <taxon>Lophotrochozoa</taxon>
        <taxon>Platyhelminthes</taxon>
        <taxon>Trematoda</taxon>
        <taxon>Digenea</taxon>
        <taxon>Plagiorchiida</taxon>
        <taxon>Echinostomata</taxon>
        <taxon>Echinostomatoidea</taxon>
        <taxon>Fasciolidae</taxon>
        <taxon>Fasciola</taxon>
    </lineage>
</organism>
<name>A0A504Z9Y3_FASGI</name>
<dbReference type="OrthoDB" id="3069995at2759"/>
<evidence type="ECO:0000313" key="8">
    <source>
        <dbReference type="EMBL" id="TPP66010.1"/>
    </source>
</evidence>
<sequence>MDQESKTQASPSEMRVSSPPISEWSKPADNLDQPEILDLSVPKTNCTRTVEGQLTKKDSETIRFDQLPTIPVSYAPTTEHNGSINNTNPSYKKFYRNGLTEYKLNAISLQSINAPGQIISAPTTCDVPVGTDPRNVKLSAPQPVPPPPLPLSPQSLSHSMDMLPFSDASSAVNQLTTALKSPQARTKSFSAVPIPLLHGLPFPYVHKKNSYKDAPKLITCPIPGCSQKFPWNSSLKRHILTHTPHKPFACTRCSKSFSTKSNRERHMERVHQVSLKRQRQRGHCAYGPEGQRVDSGGDIPSMNGSCTSDVGSNFPEGTEELREDEIISMSSNEKQAEDISNSLLTRAGDPVVEPNPERLYTAALLAATAAAAAAAANQGTTEVSSSNPYFSVPRDYLIKPKYWTRGMRKNRRHPRTQVTDLNWIQAGSPTGLDASNKTNDMAIDLSVQSASNEIPTSRCSIYEALVNAKSSRRHMNHHQIENVMFRCHLCSLSFAERLTTLKHWSVRHTEEWKNFLGKLNSTGGSVDALVASVENVPCPPDDIETGSSADGIKNGTADVRHVSCCICLHRFGSQQDLQRHMRSHTGERPFVCPDCGKEFSLKHSMHRHYRVHIKQGVTGASIA</sequence>
<keyword evidence="2" id="KW-0677">Repeat</keyword>
<evidence type="ECO:0000259" key="7">
    <source>
        <dbReference type="PROSITE" id="PS50157"/>
    </source>
</evidence>
<dbReference type="FunFam" id="3.30.160.60:FF:002343">
    <property type="entry name" value="Zinc finger protein 33A"/>
    <property type="match status" value="1"/>
</dbReference>
<keyword evidence="4" id="KW-0862">Zinc</keyword>
<accession>A0A504Z9Y3</accession>
<evidence type="ECO:0000256" key="2">
    <source>
        <dbReference type="ARBA" id="ARBA00022737"/>
    </source>
</evidence>
<evidence type="ECO:0000313" key="9">
    <source>
        <dbReference type="Proteomes" id="UP000316759"/>
    </source>
</evidence>
<dbReference type="PROSITE" id="PS50157">
    <property type="entry name" value="ZINC_FINGER_C2H2_2"/>
    <property type="match status" value="5"/>
</dbReference>
<dbReference type="AlphaFoldDB" id="A0A504Z9Y3"/>
<feature type="domain" description="C2H2-type" evidence="7">
    <location>
        <begin position="248"/>
        <end position="271"/>
    </location>
</feature>
<dbReference type="Pfam" id="PF00096">
    <property type="entry name" value="zf-C2H2"/>
    <property type="match status" value="2"/>
</dbReference>